<feature type="transmembrane region" description="Helical" evidence="2">
    <location>
        <begin position="63"/>
        <end position="82"/>
    </location>
</feature>
<feature type="compositionally biased region" description="Low complexity" evidence="1">
    <location>
        <begin position="1223"/>
        <end position="1233"/>
    </location>
</feature>
<evidence type="ECO:0000313" key="4">
    <source>
        <dbReference type="Proteomes" id="UP001215712"/>
    </source>
</evidence>
<feature type="transmembrane region" description="Helical" evidence="2">
    <location>
        <begin position="755"/>
        <end position="777"/>
    </location>
</feature>
<reference evidence="3" key="2">
    <citation type="submission" date="2023-01" db="EMBL/GenBank/DDBJ databases">
        <authorList>
            <person name="Petersen C."/>
        </authorList>
    </citation>
    <scope>NUCLEOTIDE SEQUENCE</scope>
    <source>
        <strain evidence="3">IBT 17514</strain>
    </source>
</reference>
<protein>
    <submittedName>
        <fullName evidence="3">Uncharacterized protein</fullName>
    </submittedName>
</protein>
<evidence type="ECO:0000313" key="3">
    <source>
        <dbReference type="EMBL" id="KAJ5710086.1"/>
    </source>
</evidence>
<feature type="transmembrane region" description="Helical" evidence="2">
    <location>
        <begin position="145"/>
        <end position="161"/>
    </location>
</feature>
<proteinExistence type="predicted"/>
<dbReference type="EMBL" id="JAQJAN010000017">
    <property type="protein sequence ID" value="KAJ5710086.1"/>
    <property type="molecule type" value="Genomic_DNA"/>
</dbReference>
<feature type="region of interest" description="Disordered" evidence="1">
    <location>
        <begin position="23"/>
        <end position="49"/>
    </location>
</feature>
<dbReference type="Proteomes" id="UP001215712">
    <property type="component" value="Unassembled WGS sequence"/>
</dbReference>
<keyword evidence="4" id="KW-1185">Reference proteome</keyword>
<name>A0AAD6HEN2_9EURO</name>
<feature type="compositionally biased region" description="Low complexity" evidence="1">
    <location>
        <begin position="37"/>
        <end position="49"/>
    </location>
</feature>
<gene>
    <name evidence="3" type="ORF">N7493_009678</name>
</gene>
<dbReference type="PANTHER" id="PTHR37544">
    <property type="entry name" value="SPRAY-RELATED"/>
    <property type="match status" value="1"/>
</dbReference>
<dbReference type="Pfam" id="PF11915">
    <property type="entry name" value="DUF3433"/>
    <property type="match status" value="2"/>
</dbReference>
<feature type="transmembrane region" description="Helical" evidence="2">
    <location>
        <begin position="1094"/>
        <end position="1117"/>
    </location>
</feature>
<evidence type="ECO:0000256" key="1">
    <source>
        <dbReference type="SAM" id="MobiDB-lite"/>
    </source>
</evidence>
<comment type="caution">
    <text evidence="3">The sequence shown here is derived from an EMBL/GenBank/DDBJ whole genome shotgun (WGS) entry which is preliminary data.</text>
</comment>
<feature type="transmembrane region" description="Helical" evidence="2">
    <location>
        <begin position="685"/>
        <end position="709"/>
    </location>
</feature>
<accession>A0AAD6HEN2</accession>
<keyword evidence="2" id="KW-1133">Transmembrane helix</keyword>
<feature type="compositionally biased region" description="Basic and acidic residues" evidence="1">
    <location>
        <begin position="1192"/>
        <end position="1202"/>
    </location>
</feature>
<dbReference type="PANTHER" id="PTHR37544:SF3">
    <property type="entry name" value="SPRAY"/>
    <property type="match status" value="1"/>
</dbReference>
<feature type="transmembrane region" description="Helical" evidence="2">
    <location>
        <begin position="173"/>
        <end position="198"/>
    </location>
</feature>
<keyword evidence="2" id="KW-0812">Transmembrane</keyword>
<reference evidence="3" key="1">
    <citation type="journal article" date="2023" name="IMA Fungus">
        <title>Comparative genomic study of the Penicillium genus elucidates a diverse pangenome and 15 lateral gene transfer events.</title>
        <authorList>
            <person name="Petersen C."/>
            <person name="Sorensen T."/>
            <person name="Nielsen M.R."/>
            <person name="Sondergaard T.E."/>
            <person name="Sorensen J.L."/>
            <person name="Fitzpatrick D.A."/>
            <person name="Frisvad J.C."/>
            <person name="Nielsen K.L."/>
        </authorList>
    </citation>
    <scope>NUCLEOTIDE SEQUENCE</scope>
    <source>
        <strain evidence="3">IBT 17514</strain>
    </source>
</reference>
<keyword evidence="2" id="KW-0472">Membrane</keyword>
<sequence length="1250" mass="140590">MAHDISPPSSPLGDVVEQVQSPVHDPVVHPEEADQCSSPPTSPEASTSTDPEKYWLPFSLRSPFLLCLAVVFFLIAVGCEVMRQYSYHHQGLIHLNTYQSLNVVSGLFGYIPTTVAVLLVTIWNICALDVLRLEPYFQLAKPEGTSGSVLFTNYCFTYGFLAPIRAFRDQHWVVFVVSAVALLLRTSLPSIMSGMIVLDEKNIVSSKPINTWPSLVDPATQSSLLADDATHSRNSSVYHLDTFFFYQTHDYVIPPIVRLPEDDTESSTWKMNQTAYWADTSCVELSLTGVVPGKNFDNSTSTTTFEWNIPDIRFDSTPHGSAENCLVSFFLNSYMPSDGTYQLRHWEPLGHKSSLLNSTTMNSTGCEAFALFGLGIDIGSASENYTSNATVFGCTSSYRNGSALISFPVNTSYVPAELIAGVNATLNSSQINIASFEDMLKTKYINGNLNVPGSWHRLPGLTTSTGVNGSLVSDLTPITMHDYEHEIEMLWNQNFVNMMKQFFNTTGLPVSVTARQSTDTVIYRVTTRSALISEALLMMGFVVLLWLAFVYPRRLNFLHGDPGSIAAQCAILADMFVPQTSLARSEIGIDQATPRQLRHFGRTLSCRWISNPEGGRLDIIPSEGSFRPLQLPKSGIRRNPRPHFLTPPWFLIECAVMAGVLAAFGVAFQYVRLDEIDSTDDGVQFIYGFLIYGPTVIASIIGTLFISIYRHLSNLEPWVRLQSGMAAAKQSVTANYGSQTPFMSWRTFRQSAPPILILLTIMCFLDMFMTVASSGMFEPILYNHTEHTSALSARFNESRFLKPDVRIEFTGNSFISDGLVMGYSLLAWTTPNTSFYPLNIISSDPDYDWEDYHSRVRGVGANLTCSEIPTSNSWRNSSTDTMYWTYSPYPSLDTNCTARFKQPVAEHHLFNESVYFRGPIELDDVCQKSFVVITYDDFDSLNATRDENSTVFQCAPQIQIEDFFIDFEYEGTLDDWSPVPGSRIQDGEMHQNASACLIPFTQAFVRQTWLTERHVHPNQYDWAVGLIRDVYDSFESLDSMDLALLRNAVELGYQSTFSTYLSLWREIYFEPVLPNSVLVNGTTTDTYWGIEPSYVTIFIILVLLSIDLAVLMAVFWFRHRHYNGPPIPRSIGALIPLVTNSRMLSDFRGTANWTEKKRRGHLDQLDQRYRYGQFFLVDGQRRLALDYDEKPRDGFEEGEQQHEMGVLEARAESPIESPVQVLDQSQDQDMDPPSAVPSSTHLIHEHNDRV</sequence>
<feature type="transmembrane region" description="Helical" evidence="2">
    <location>
        <begin position="649"/>
        <end position="673"/>
    </location>
</feature>
<dbReference type="InterPro" id="IPR021840">
    <property type="entry name" value="DUF3433"/>
</dbReference>
<organism evidence="3 4">
    <name type="scientific">Penicillium malachiteum</name>
    <dbReference type="NCBI Taxonomy" id="1324776"/>
    <lineage>
        <taxon>Eukaryota</taxon>
        <taxon>Fungi</taxon>
        <taxon>Dikarya</taxon>
        <taxon>Ascomycota</taxon>
        <taxon>Pezizomycotina</taxon>
        <taxon>Eurotiomycetes</taxon>
        <taxon>Eurotiomycetidae</taxon>
        <taxon>Eurotiales</taxon>
        <taxon>Aspergillaceae</taxon>
        <taxon>Penicillium</taxon>
    </lineage>
</organism>
<feature type="transmembrane region" description="Helical" evidence="2">
    <location>
        <begin position="103"/>
        <end position="125"/>
    </location>
</feature>
<feature type="transmembrane region" description="Helical" evidence="2">
    <location>
        <begin position="530"/>
        <end position="551"/>
    </location>
</feature>
<evidence type="ECO:0000256" key="2">
    <source>
        <dbReference type="SAM" id="Phobius"/>
    </source>
</evidence>
<feature type="region of interest" description="Disordered" evidence="1">
    <location>
        <begin position="1192"/>
        <end position="1250"/>
    </location>
</feature>
<dbReference type="AlphaFoldDB" id="A0AAD6HEN2"/>